<organism evidence="8 9">
    <name type="scientific">Nocardia tengchongensis</name>
    <dbReference type="NCBI Taxonomy" id="2055889"/>
    <lineage>
        <taxon>Bacteria</taxon>
        <taxon>Bacillati</taxon>
        <taxon>Actinomycetota</taxon>
        <taxon>Actinomycetes</taxon>
        <taxon>Mycobacteriales</taxon>
        <taxon>Nocardiaceae</taxon>
        <taxon>Nocardia</taxon>
    </lineage>
</organism>
<gene>
    <name evidence="8" type="ORF">KHQ06_22025</name>
</gene>
<proteinExistence type="predicted"/>
<protein>
    <submittedName>
        <fullName evidence="8">DUF202 domain-containing protein</fullName>
    </submittedName>
</protein>
<feature type="region of interest" description="Disordered" evidence="5">
    <location>
        <begin position="101"/>
        <end position="123"/>
    </location>
</feature>
<comment type="subcellular location">
    <subcellularLocation>
        <location evidence="1">Endomembrane system</location>
        <topology evidence="1">Multi-pass membrane protein</topology>
    </subcellularLocation>
</comment>
<evidence type="ECO:0000256" key="2">
    <source>
        <dbReference type="ARBA" id="ARBA00022692"/>
    </source>
</evidence>
<reference evidence="8 9" key="1">
    <citation type="submission" date="2021-04" db="EMBL/GenBank/DDBJ databases">
        <title>Nocardia tengchongensis.</title>
        <authorList>
            <person name="Zhuang k."/>
            <person name="Ran Y."/>
            <person name="Li W."/>
        </authorList>
    </citation>
    <scope>NUCLEOTIDE SEQUENCE [LARGE SCALE GENOMIC DNA]</scope>
    <source>
        <strain evidence="8 9">CFH S0057</strain>
    </source>
</reference>
<name>A0ABX8CJP9_9NOCA</name>
<evidence type="ECO:0000313" key="9">
    <source>
        <dbReference type="Proteomes" id="UP000683310"/>
    </source>
</evidence>
<dbReference type="RefSeq" id="WP_213555170.1">
    <property type="nucleotide sequence ID" value="NZ_JBHXAJ010000006.1"/>
</dbReference>
<dbReference type="EMBL" id="CP074371">
    <property type="protein sequence ID" value="QVI19134.1"/>
    <property type="molecule type" value="Genomic_DNA"/>
</dbReference>
<dbReference type="InterPro" id="IPR003807">
    <property type="entry name" value="DUF202"/>
</dbReference>
<keyword evidence="2 6" id="KW-0812">Transmembrane</keyword>
<feature type="transmembrane region" description="Helical" evidence="6">
    <location>
        <begin position="78"/>
        <end position="98"/>
    </location>
</feature>
<evidence type="ECO:0000256" key="1">
    <source>
        <dbReference type="ARBA" id="ARBA00004127"/>
    </source>
</evidence>
<evidence type="ECO:0000313" key="8">
    <source>
        <dbReference type="EMBL" id="QVI19134.1"/>
    </source>
</evidence>
<keyword evidence="9" id="KW-1185">Reference proteome</keyword>
<evidence type="ECO:0000256" key="3">
    <source>
        <dbReference type="ARBA" id="ARBA00022989"/>
    </source>
</evidence>
<evidence type="ECO:0000256" key="4">
    <source>
        <dbReference type="ARBA" id="ARBA00023136"/>
    </source>
</evidence>
<keyword evidence="3 6" id="KW-1133">Transmembrane helix</keyword>
<dbReference type="Proteomes" id="UP000683310">
    <property type="component" value="Chromosome"/>
</dbReference>
<evidence type="ECO:0000256" key="5">
    <source>
        <dbReference type="SAM" id="MobiDB-lite"/>
    </source>
</evidence>
<accession>A0ABX8CJP9</accession>
<sequence length="123" mass="12632">MTAPPTYPAERTALAWRRTALAAMGTAALFVNHAATSGWHPAAIGPAMAALALLFLAGLSFVRHNTLHHGHWAHGSRVIAIATVAVLTVCAVAMVIGLTDPGKKDAFSTPTTSEIPARAGGGQ</sequence>
<evidence type="ECO:0000259" key="7">
    <source>
        <dbReference type="Pfam" id="PF02656"/>
    </source>
</evidence>
<feature type="transmembrane region" description="Helical" evidence="6">
    <location>
        <begin position="44"/>
        <end position="62"/>
    </location>
</feature>
<feature type="domain" description="DUF202" evidence="7">
    <location>
        <begin position="9"/>
        <end position="64"/>
    </location>
</feature>
<dbReference type="Pfam" id="PF02656">
    <property type="entry name" value="DUF202"/>
    <property type="match status" value="1"/>
</dbReference>
<keyword evidence="4 6" id="KW-0472">Membrane</keyword>
<evidence type="ECO:0000256" key="6">
    <source>
        <dbReference type="SAM" id="Phobius"/>
    </source>
</evidence>